<dbReference type="InterPro" id="IPR003386">
    <property type="entry name" value="LACT/PDAT_acylTrfase"/>
</dbReference>
<dbReference type="Gene3D" id="3.40.50.1820">
    <property type="entry name" value="alpha/beta hydrolase"/>
    <property type="match status" value="1"/>
</dbReference>
<feature type="signal peptide" evidence="1">
    <location>
        <begin position="1"/>
        <end position="19"/>
    </location>
</feature>
<gene>
    <name evidence="2" type="ORF">M9Y10_019300</name>
</gene>
<dbReference type="InterPro" id="IPR029058">
    <property type="entry name" value="AB_hydrolase_fold"/>
</dbReference>
<dbReference type="Pfam" id="PF02450">
    <property type="entry name" value="LCAT"/>
    <property type="match status" value="1"/>
</dbReference>
<dbReference type="Proteomes" id="UP001470230">
    <property type="component" value="Unassembled WGS sequence"/>
</dbReference>
<evidence type="ECO:0008006" key="4">
    <source>
        <dbReference type="Google" id="ProtNLM"/>
    </source>
</evidence>
<evidence type="ECO:0000313" key="2">
    <source>
        <dbReference type="EMBL" id="KAK8848244.1"/>
    </source>
</evidence>
<sequence length="436" mass="50568">MICILFLLSLTNCLKPVILIPPLYGTNLFVSYNKTNLPWYCPKSLNDSLLWVDVKKLIPPRYNCIFQLLQGFYDNATGKIVNREGVDIQVHNFGGEESVRYVDNGIFGHQLIDAYASMIAYFKSKGYEIGTNLFTAPYDWRFAPVAIYDFWPKLQEIIERAHKINDQKVTVMGYSCGGYNLHHFLTQKVTEEWKQEHIEKIVFMAPSFGGTMDVFDSLFNRYSPLLPYLRNQDIADMCEGLPCLQSHLLNHEVYGEIPLVRGPNGETYTARQLPELLIKHNRVKGQYINMLNLSVEFSKKAPADINLPTTIVYNTGMPTNWLIDFKYGWNHSPIFEKGRGDGTIPSNGAEWACDHWDHKNTPKICIDLDNHEKRFRHQPLTYNPFIHELIFNLTSRSDWLNLTGRTDIKLPYIKILQNNTYQYRNDIRALSRTHQE</sequence>
<dbReference type="SUPFAM" id="SSF53474">
    <property type="entry name" value="alpha/beta-Hydrolases"/>
    <property type="match status" value="1"/>
</dbReference>
<keyword evidence="1" id="KW-0732">Signal</keyword>
<protein>
    <recommendedName>
        <fullName evidence="4">Lecithin:cholesterol acyltransferase family protein</fullName>
    </recommendedName>
</protein>
<feature type="chain" id="PRO_5045398233" description="Lecithin:cholesterol acyltransferase family protein" evidence="1">
    <location>
        <begin position="20"/>
        <end position="436"/>
    </location>
</feature>
<accession>A0ABR2HK33</accession>
<proteinExistence type="predicted"/>
<comment type="caution">
    <text evidence="2">The sequence shown here is derived from an EMBL/GenBank/DDBJ whole genome shotgun (WGS) entry which is preliminary data.</text>
</comment>
<organism evidence="2 3">
    <name type="scientific">Tritrichomonas musculus</name>
    <dbReference type="NCBI Taxonomy" id="1915356"/>
    <lineage>
        <taxon>Eukaryota</taxon>
        <taxon>Metamonada</taxon>
        <taxon>Parabasalia</taxon>
        <taxon>Tritrichomonadida</taxon>
        <taxon>Tritrichomonadidae</taxon>
        <taxon>Tritrichomonas</taxon>
    </lineage>
</organism>
<evidence type="ECO:0000256" key="1">
    <source>
        <dbReference type="SAM" id="SignalP"/>
    </source>
</evidence>
<dbReference type="EMBL" id="JAPFFF010000027">
    <property type="protein sequence ID" value="KAK8848244.1"/>
    <property type="molecule type" value="Genomic_DNA"/>
</dbReference>
<dbReference type="PANTHER" id="PTHR11440">
    <property type="entry name" value="LECITHIN-CHOLESTEROL ACYLTRANSFERASE-RELATED"/>
    <property type="match status" value="1"/>
</dbReference>
<evidence type="ECO:0000313" key="3">
    <source>
        <dbReference type="Proteomes" id="UP001470230"/>
    </source>
</evidence>
<keyword evidence="3" id="KW-1185">Reference proteome</keyword>
<name>A0ABR2HK33_9EUKA</name>
<reference evidence="2 3" key="1">
    <citation type="submission" date="2024-04" db="EMBL/GenBank/DDBJ databases">
        <title>Tritrichomonas musculus Genome.</title>
        <authorList>
            <person name="Alves-Ferreira E."/>
            <person name="Grigg M."/>
            <person name="Lorenzi H."/>
            <person name="Galac M."/>
        </authorList>
    </citation>
    <scope>NUCLEOTIDE SEQUENCE [LARGE SCALE GENOMIC DNA]</scope>
    <source>
        <strain evidence="2 3">EAF2021</strain>
    </source>
</reference>